<name>B9SWP0_RICCO</name>
<evidence type="ECO:0000313" key="2">
    <source>
        <dbReference type="Proteomes" id="UP000008311"/>
    </source>
</evidence>
<protein>
    <submittedName>
        <fullName evidence="1">Uncharacterized protein</fullName>
    </submittedName>
</protein>
<dbReference type="PANTHER" id="PTHR14873">
    <property type="entry name" value="OS06G0694100 PROTEIN"/>
    <property type="match status" value="1"/>
</dbReference>
<dbReference type="AlphaFoldDB" id="B9SWP0"/>
<accession>B9SWP0</accession>
<reference evidence="2" key="1">
    <citation type="journal article" date="2010" name="Nat. Biotechnol.">
        <title>Draft genome sequence of the oilseed species Ricinus communis.</title>
        <authorList>
            <person name="Chan A.P."/>
            <person name="Crabtree J."/>
            <person name="Zhao Q."/>
            <person name="Lorenzi H."/>
            <person name="Orvis J."/>
            <person name="Puiu D."/>
            <person name="Melake-Berhan A."/>
            <person name="Jones K.M."/>
            <person name="Redman J."/>
            <person name="Chen G."/>
            <person name="Cahoon E.B."/>
            <person name="Gedil M."/>
            <person name="Stanke M."/>
            <person name="Haas B.J."/>
            <person name="Wortman J.R."/>
            <person name="Fraser-Liggett C.M."/>
            <person name="Ravel J."/>
            <person name="Rabinowicz P.D."/>
        </authorList>
    </citation>
    <scope>NUCLEOTIDE SEQUENCE [LARGE SCALE GENOMIC DNA]</scope>
    <source>
        <strain evidence="2">cv. Hale</strain>
    </source>
</reference>
<dbReference type="eggNOG" id="ENOG502QVNS">
    <property type="taxonomic scope" value="Eukaryota"/>
</dbReference>
<proteinExistence type="predicted"/>
<dbReference type="InterPro" id="IPR016024">
    <property type="entry name" value="ARM-type_fold"/>
</dbReference>
<dbReference type="OrthoDB" id="753785at2759"/>
<keyword evidence="2" id="KW-1185">Reference proteome</keyword>
<dbReference type="SUPFAM" id="SSF48371">
    <property type="entry name" value="ARM repeat"/>
    <property type="match status" value="1"/>
</dbReference>
<dbReference type="EMBL" id="EQ974207">
    <property type="protein sequence ID" value="EEF31979.1"/>
    <property type="molecule type" value="Genomic_DNA"/>
</dbReference>
<dbReference type="InParanoid" id="B9SWP0"/>
<gene>
    <name evidence="1" type="ORF">RCOM_0498410</name>
</gene>
<sequence>MSHSISSLHSQLIKLSSTVLNYLSKANYTTPEGTNVSTKSILESLLSHQNLNADPQISEAQLHNSIKDFTLACALLSSSQSSNHELLSWVPHDLSFVASSAFVEFSRSYCRSDFGERNEKRVSEILGFDCGLVSEEKRLFVELMLEVMPLLKESIKESCIDKCSDGDEISAASARAPVGFAIIAAFQFRWFVSQVDYPHLGKLCNLVIPCGLTALDHWSSEVKGQGMISFVHLARNVHATELGWYEDVILDACCQNMASADEIWHLVVEMSILLATHIQRSNPRSPWFERILNEMLSHLERQPRNTDRRIAWLTFVEPLFHAVGLVLLAHFRRVFPLFFQWMHADDNETVLLVLKQVQTVIRLTWIRNTAYIERLVDELVVLYKEAALKTAREEIRTNVLEILVLLQQCKGLQFQSAWDKHRDDPNLASLSSSLTCDIAA</sequence>
<dbReference type="Proteomes" id="UP000008311">
    <property type="component" value="Unassembled WGS sequence"/>
</dbReference>
<evidence type="ECO:0000313" key="1">
    <source>
        <dbReference type="EMBL" id="EEF31979.1"/>
    </source>
</evidence>
<dbReference type="FunCoup" id="B9SWP0">
    <property type="interactions" value="745"/>
</dbReference>
<dbReference type="STRING" id="3988.B9SWP0"/>
<organism evidence="1 2">
    <name type="scientific">Ricinus communis</name>
    <name type="common">Castor bean</name>
    <dbReference type="NCBI Taxonomy" id="3988"/>
    <lineage>
        <taxon>Eukaryota</taxon>
        <taxon>Viridiplantae</taxon>
        <taxon>Streptophyta</taxon>
        <taxon>Embryophyta</taxon>
        <taxon>Tracheophyta</taxon>
        <taxon>Spermatophyta</taxon>
        <taxon>Magnoliopsida</taxon>
        <taxon>eudicotyledons</taxon>
        <taxon>Gunneridae</taxon>
        <taxon>Pentapetalae</taxon>
        <taxon>rosids</taxon>
        <taxon>fabids</taxon>
        <taxon>Malpighiales</taxon>
        <taxon>Euphorbiaceae</taxon>
        <taxon>Acalyphoideae</taxon>
        <taxon>Acalypheae</taxon>
        <taxon>Ricinus</taxon>
    </lineage>
</organism>
<dbReference type="PANTHER" id="PTHR14873:SF1">
    <property type="entry name" value="OS06G0694100 PROTEIN"/>
    <property type="match status" value="1"/>
</dbReference>
<dbReference type="KEGG" id="rcu:8287261"/>